<accession>A0A2I7R7F2</accession>
<dbReference type="EMBL" id="MG592500">
    <property type="protein sequence ID" value="AUR89572.1"/>
    <property type="molecule type" value="Genomic_DNA"/>
</dbReference>
<evidence type="ECO:0000313" key="2">
    <source>
        <dbReference type="Proteomes" id="UP000272661"/>
    </source>
</evidence>
<evidence type="ECO:0000313" key="1">
    <source>
        <dbReference type="EMBL" id="AUR89572.1"/>
    </source>
</evidence>
<name>A0A2I7R7F2_9VIRU</name>
<dbReference type="Proteomes" id="UP000272661">
    <property type="component" value="Segment"/>
</dbReference>
<sequence length="63" mass="6975">MIISINNWSGGKVKIFNRTSGKVIRLEDGESETVETAAITSLIILRCILANSHLILFDIENTD</sequence>
<organism evidence="1 2">
    <name type="scientific">Vibrio phage 1.125.O._10N.286.49.F5</name>
    <dbReference type="NCBI Taxonomy" id="1881427"/>
    <lineage>
        <taxon>Viruses</taxon>
        <taxon>Varidnaviria</taxon>
        <taxon>Abadenavirae</taxon>
        <taxon>Produgelaviricota</taxon>
        <taxon>Belvinaviricetes</taxon>
        <taxon>Vinavirales</taxon>
        <taxon>Autolykiviridae</taxon>
    </lineage>
</organism>
<protein>
    <submittedName>
        <fullName evidence="1">Uncharacterized protein</fullName>
    </submittedName>
</protein>
<proteinExistence type="predicted"/>
<reference evidence="1 2" key="1">
    <citation type="submission" date="2017-11" db="EMBL/GenBank/DDBJ databases">
        <title>A major lineage of nontailed dsDNA viruses as unrecognized killers of marine bacteria.</title>
        <authorList>
            <person name="Kauffman K.M."/>
            <person name="Hussain F.A."/>
            <person name="Yang J."/>
            <person name="Arevalo P."/>
            <person name="Brown J.M."/>
            <person name="Chang W.K."/>
            <person name="VanInsberghe D."/>
            <person name="Elsherbini J."/>
            <person name="Cutler M.B."/>
            <person name="Kelly L."/>
            <person name="Polz M.F."/>
        </authorList>
    </citation>
    <scope>NUCLEOTIDE SEQUENCE [LARGE SCALE GENOMIC DNA]</scope>
</reference>
<gene>
    <name evidence="1" type="ORF">NVP1125O_01</name>
</gene>